<evidence type="ECO:0000313" key="2">
    <source>
        <dbReference type="EMBL" id="KAF2878470.1"/>
    </source>
</evidence>
<accession>A0A7C8INF7</accession>
<reference evidence="2 3" key="1">
    <citation type="submission" date="2020-01" db="EMBL/GenBank/DDBJ databases">
        <authorList>
            <consortium name="DOE Joint Genome Institute"/>
            <person name="Haridas S."/>
            <person name="Albert R."/>
            <person name="Binder M."/>
            <person name="Bloem J."/>
            <person name="Labutti K."/>
            <person name="Salamov A."/>
            <person name="Andreopoulos B."/>
            <person name="Baker S.E."/>
            <person name="Barry K."/>
            <person name="Bills G."/>
            <person name="Bluhm B.H."/>
            <person name="Cannon C."/>
            <person name="Castanera R."/>
            <person name="Culley D.E."/>
            <person name="Daum C."/>
            <person name="Ezra D."/>
            <person name="Gonzalez J.B."/>
            <person name="Henrissat B."/>
            <person name="Kuo A."/>
            <person name="Liang C."/>
            <person name="Lipzen A."/>
            <person name="Lutzoni F."/>
            <person name="Magnuson J."/>
            <person name="Mondo S."/>
            <person name="Nolan M."/>
            <person name="Ohm R."/>
            <person name="Pangilinan J."/>
            <person name="Park H.-J.H."/>
            <person name="Ramirez L."/>
            <person name="Alfaro M."/>
            <person name="Sun H."/>
            <person name="Tritt A."/>
            <person name="Yoshinaga Y."/>
            <person name="Zwiers L.-H.L."/>
            <person name="Turgeon B.G."/>
            <person name="Goodwin S.B."/>
            <person name="Spatafora J.W."/>
            <person name="Crous P.W."/>
            <person name="Grigoriev I.V."/>
        </authorList>
    </citation>
    <scope>NUCLEOTIDE SEQUENCE [LARGE SCALE GENOMIC DNA]</scope>
    <source>
        <strain evidence="2 3">CBS 611.86</strain>
    </source>
</reference>
<protein>
    <recommendedName>
        <fullName evidence="4">Secreted protein</fullName>
    </recommendedName>
</protein>
<evidence type="ECO:0000313" key="3">
    <source>
        <dbReference type="Proteomes" id="UP000481861"/>
    </source>
</evidence>
<dbReference type="EMBL" id="JAADJZ010000001">
    <property type="protein sequence ID" value="KAF2878470.1"/>
    <property type="molecule type" value="Genomic_DNA"/>
</dbReference>
<proteinExistence type="predicted"/>
<feature type="signal peptide" evidence="1">
    <location>
        <begin position="1"/>
        <end position="21"/>
    </location>
</feature>
<keyword evidence="3" id="KW-1185">Reference proteome</keyword>
<evidence type="ECO:0000256" key="1">
    <source>
        <dbReference type="SAM" id="SignalP"/>
    </source>
</evidence>
<comment type="caution">
    <text evidence="2">The sequence shown here is derived from an EMBL/GenBank/DDBJ whole genome shotgun (WGS) entry which is preliminary data.</text>
</comment>
<gene>
    <name evidence="2" type="ORF">BDV95DRAFT_479776</name>
</gene>
<keyword evidence="1" id="KW-0732">Signal</keyword>
<organism evidence="2 3">
    <name type="scientific">Massariosphaeria phaeospora</name>
    <dbReference type="NCBI Taxonomy" id="100035"/>
    <lineage>
        <taxon>Eukaryota</taxon>
        <taxon>Fungi</taxon>
        <taxon>Dikarya</taxon>
        <taxon>Ascomycota</taxon>
        <taxon>Pezizomycotina</taxon>
        <taxon>Dothideomycetes</taxon>
        <taxon>Pleosporomycetidae</taxon>
        <taxon>Pleosporales</taxon>
        <taxon>Pleosporales incertae sedis</taxon>
        <taxon>Massariosphaeria</taxon>
    </lineage>
</organism>
<dbReference type="AlphaFoldDB" id="A0A7C8INF7"/>
<dbReference type="Proteomes" id="UP000481861">
    <property type="component" value="Unassembled WGS sequence"/>
</dbReference>
<dbReference type="OrthoDB" id="3775566at2759"/>
<evidence type="ECO:0008006" key="4">
    <source>
        <dbReference type="Google" id="ProtNLM"/>
    </source>
</evidence>
<name>A0A7C8INF7_9PLEO</name>
<sequence length="219" mass="24208">MAVKQAILSLVLFSSALLSQAQEITQQDFSGSGHIHVLNSSDWRTGNPNQKVGCLDNDGRFVADNSTSNCGVFTRLSVYPYSMSTKKGNCTFQDENTVTNTDSYYGKNDHAWTCNSTYVANINDDLYTIDGFPYPFICFGDVACFYDAKKIPQQGELIPLWQFHWGSQQGGITPGHVMLQLLWDQIAPPKTKETVLAPGPDINVAENSQEPLKGQQIAE</sequence>
<feature type="chain" id="PRO_5028974270" description="Secreted protein" evidence="1">
    <location>
        <begin position="22"/>
        <end position="219"/>
    </location>
</feature>